<accession>A0ACB7Z1Y0</accession>
<keyword evidence="2" id="KW-1185">Reference proteome</keyword>
<evidence type="ECO:0000313" key="2">
    <source>
        <dbReference type="Proteomes" id="UP000828048"/>
    </source>
</evidence>
<gene>
    <name evidence="1" type="ORF">Vadar_002611</name>
</gene>
<dbReference type="EMBL" id="CM037154">
    <property type="protein sequence ID" value="KAH7859562.1"/>
    <property type="molecule type" value="Genomic_DNA"/>
</dbReference>
<name>A0ACB7Z1Y0_9ERIC</name>
<reference evidence="1 2" key="1">
    <citation type="journal article" date="2021" name="Hortic Res">
        <title>High-quality reference genome and annotation aids understanding of berry development for evergreen blueberry (Vaccinium darrowii).</title>
        <authorList>
            <person name="Yu J."/>
            <person name="Hulse-Kemp A.M."/>
            <person name="Babiker E."/>
            <person name="Staton M."/>
        </authorList>
    </citation>
    <scope>NUCLEOTIDE SEQUENCE [LARGE SCALE GENOMIC DNA]</scope>
    <source>
        <strain evidence="2">cv. NJ 8807/NJ 8810</strain>
        <tissue evidence="1">Young leaf</tissue>
    </source>
</reference>
<sequence>MLACSKQEYQRLKDDGSTLTNEDKVEIGRRWNNLPKEEKRKFEDEATSANELLSSLKALDSRPRKRRRKIQTRIALKQITEIVSKFSEEQRTAVKAIGLGGILDLTCTKLNHGICEWLVNNFDPDTHSLTVHGRKFVITESHVEECLGINGQGNIVSMNSVEGFHEMCIDLGVSKGFVEIKGLLVYLLKTRVADEGFKRKFALYILGSFLCPTTKPAVHESLINLVSDVGAMENVNWARITLEFLCNAIRGQRTHSRVHANGCLFLLLVFYLERVSPTGFHQIPRTDRPLLFWGDREIKDVLRRFKKIGGYMKQGVGVIFTREEVSMDDGKDKTNGKASSSHQIPNVVLHDMKSTLDKVADLLERQTTVFERYFGYQVANNQHRMANNHDEVANKKQASNNKHSVQLNQNSHSPYTGERMSTPRTFRTHDGVVDHMKGQGDGTKDNKYGPIFPRNEYDGFQSIPHGTPQGKTHTPKRNYENGVDDVPFSPSPSPLSGFKPSVGLSRGRKRKITKPTLRRSLRLSNYEPPDLRPRAELKKGPLLSSPYTRDGRKNRKPGNKSGCAQSPIVVDDVKFDVNSPSPYIIDLVAIQLTNAQRLKYPDRCHTTWYLPVLLVRKMLQYPKPNHTDLTNLCRTYFGEHQFTAKLSSCTSIYIPLNSGGHWICIKVDMGKQMTYLFDSMPCPPSNCRRLNLACVVMGVFDQMMRVQFGDLYQQDFSKFKVVSWERQPLQHHTDTYDCGLFVIKFMQGVDYPPGVHLMDDNERPRLLMDLVHDVNNRAKSFVLTQFDEWKGT</sequence>
<protein>
    <submittedName>
        <fullName evidence="1">Uncharacterized protein</fullName>
    </submittedName>
</protein>
<evidence type="ECO:0000313" key="1">
    <source>
        <dbReference type="EMBL" id="KAH7859562.1"/>
    </source>
</evidence>
<dbReference type="Proteomes" id="UP000828048">
    <property type="component" value="Chromosome 4"/>
</dbReference>
<organism evidence="1 2">
    <name type="scientific">Vaccinium darrowii</name>
    <dbReference type="NCBI Taxonomy" id="229202"/>
    <lineage>
        <taxon>Eukaryota</taxon>
        <taxon>Viridiplantae</taxon>
        <taxon>Streptophyta</taxon>
        <taxon>Embryophyta</taxon>
        <taxon>Tracheophyta</taxon>
        <taxon>Spermatophyta</taxon>
        <taxon>Magnoliopsida</taxon>
        <taxon>eudicotyledons</taxon>
        <taxon>Gunneridae</taxon>
        <taxon>Pentapetalae</taxon>
        <taxon>asterids</taxon>
        <taxon>Ericales</taxon>
        <taxon>Ericaceae</taxon>
        <taxon>Vaccinioideae</taxon>
        <taxon>Vaccinieae</taxon>
        <taxon>Vaccinium</taxon>
    </lineage>
</organism>
<proteinExistence type="predicted"/>
<comment type="caution">
    <text evidence="1">The sequence shown here is derived from an EMBL/GenBank/DDBJ whole genome shotgun (WGS) entry which is preliminary data.</text>
</comment>